<evidence type="ECO:0000256" key="1">
    <source>
        <dbReference type="SAM" id="SignalP"/>
    </source>
</evidence>
<name>A0A6L9L9G0_9BACT</name>
<feature type="signal peptide" evidence="1">
    <location>
        <begin position="1"/>
        <end position="21"/>
    </location>
</feature>
<dbReference type="EMBL" id="JAAFZH010000004">
    <property type="protein sequence ID" value="NDU95423.1"/>
    <property type="molecule type" value="Genomic_DNA"/>
</dbReference>
<organism evidence="2 3">
    <name type="scientific">Spirosoma terrae</name>
    <dbReference type="NCBI Taxonomy" id="1968276"/>
    <lineage>
        <taxon>Bacteria</taxon>
        <taxon>Pseudomonadati</taxon>
        <taxon>Bacteroidota</taxon>
        <taxon>Cytophagia</taxon>
        <taxon>Cytophagales</taxon>
        <taxon>Cytophagaceae</taxon>
        <taxon>Spirosoma</taxon>
    </lineage>
</organism>
<gene>
    <name evidence="2" type="ORF">GK108_11110</name>
</gene>
<proteinExistence type="predicted"/>
<dbReference type="Proteomes" id="UP000474175">
    <property type="component" value="Unassembled WGS sequence"/>
</dbReference>
<reference evidence="2 3" key="1">
    <citation type="submission" date="2020-02" db="EMBL/GenBank/DDBJ databases">
        <title>Draft genome sequence of two Spirosoma agri KCTC 52727 and Spirosoma terrae KCTC 52035.</title>
        <authorList>
            <person name="Rojas J."/>
            <person name="Ambika Manirajan B."/>
            <person name="Suarez C."/>
            <person name="Ratering S."/>
            <person name="Schnell S."/>
        </authorList>
    </citation>
    <scope>NUCLEOTIDE SEQUENCE [LARGE SCALE GENOMIC DNA]</scope>
    <source>
        <strain evidence="2 3">KCTC 52035</strain>
    </source>
</reference>
<dbReference type="RefSeq" id="WP_163947412.1">
    <property type="nucleotide sequence ID" value="NZ_JAAFZH010000004.1"/>
</dbReference>
<evidence type="ECO:0000313" key="3">
    <source>
        <dbReference type="Proteomes" id="UP000474175"/>
    </source>
</evidence>
<comment type="caution">
    <text evidence="2">The sequence shown here is derived from an EMBL/GenBank/DDBJ whole genome shotgun (WGS) entry which is preliminary data.</text>
</comment>
<accession>A0A6L9L9G0</accession>
<evidence type="ECO:0000313" key="2">
    <source>
        <dbReference type="EMBL" id="NDU95423.1"/>
    </source>
</evidence>
<keyword evidence="1" id="KW-0732">Signal</keyword>
<dbReference type="AlphaFoldDB" id="A0A6L9L9G0"/>
<protein>
    <submittedName>
        <fullName evidence="2">Uncharacterized protein</fullName>
    </submittedName>
</protein>
<feature type="chain" id="PRO_5026886533" evidence="1">
    <location>
        <begin position="22"/>
        <end position="154"/>
    </location>
</feature>
<sequence>MKSIQISLLVIACLGSMAAYAQTKPVTTKEASSTVVGSGRIKSGYQTSIQGWVIHEGDVLELGKASGPSAQFAFIYENPTKAQSDYLDGKALYSYMKPKYVGKSVVVGKLTQSGARRYLLKMCAELNVNNTEIFCADLDNAIASGEILPPPQFR</sequence>
<keyword evidence="3" id="KW-1185">Reference proteome</keyword>